<dbReference type="Pfam" id="PF14737">
    <property type="entry name" value="DUF4470"/>
    <property type="match status" value="1"/>
</dbReference>
<dbReference type="EMBL" id="NHYE01001395">
    <property type="protein sequence ID" value="PPQ96108.1"/>
    <property type="molecule type" value="Genomic_DNA"/>
</dbReference>
<evidence type="ECO:0000256" key="5">
    <source>
        <dbReference type="SAM" id="MobiDB-lite"/>
    </source>
</evidence>
<reference evidence="7 8" key="1">
    <citation type="journal article" date="2018" name="Evol. Lett.">
        <title>Horizontal gene cluster transfer increased hallucinogenic mushroom diversity.</title>
        <authorList>
            <person name="Reynolds H.T."/>
            <person name="Vijayakumar V."/>
            <person name="Gluck-Thaler E."/>
            <person name="Korotkin H.B."/>
            <person name="Matheny P.B."/>
            <person name="Slot J.C."/>
        </authorList>
    </citation>
    <scope>NUCLEOTIDE SEQUENCE [LARGE SCALE GENOMIC DNA]</scope>
    <source>
        <strain evidence="7 8">SRW20</strain>
    </source>
</reference>
<keyword evidence="3" id="KW-0862">Zinc</keyword>
<evidence type="ECO:0000259" key="6">
    <source>
        <dbReference type="PROSITE" id="PS50865"/>
    </source>
</evidence>
<dbReference type="Pfam" id="PF01753">
    <property type="entry name" value="zf-MYND"/>
    <property type="match status" value="1"/>
</dbReference>
<keyword evidence="2 4" id="KW-0863">Zinc-finger</keyword>
<gene>
    <name evidence="7" type="ORF">CVT26_004742</name>
</gene>
<feature type="region of interest" description="Disordered" evidence="5">
    <location>
        <begin position="51"/>
        <end position="78"/>
    </location>
</feature>
<feature type="domain" description="MYND-type" evidence="6">
    <location>
        <begin position="124"/>
        <end position="160"/>
    </location>
</feature>
<protein>
    <recommendedName>
        <fullName evidence="6">MYND-type domain-containing protein</fullName>
    </recommendedName>
</protein>
<feature type="region of interest" description="Disordered" evidence="5">
    <location>
        <begin position="330"/>
        <end position="358"/>
    </location>
</feature>
<evidence type="ECO:0000256" key="3">
    <source>
        <dbReference type="ARBA" id="ARBA00022833"/>
    </source>
</evidence>
<accession>A0A409XZA4</accession>
<comment type="caution">
    <text evidence="7">The sequence shown here is derived from an EMBL/GenBank/DDBJ whole genome shotgun (WGS) entry which is preliminary data.</text>
</comment>
<dbReference type="AlphaFoldDB" id="A0A409XZA4"/>
<dbReference type="OrthoDB" id="5282002at2759"/>
<dbReference type="Gene3D" id="6.10.140.2220">
    <property type="match status" value="1"/>
</dbReference>
<dbReference type="Proteomes" id="UP000284706">
    <property type="component" value="Unassembled WGS sequence"/>
</dbReference>
<dbReference type="InParanoid" id="A0A409XZA4"/>
<dbReference type="GO" id="GO:0008270">
    <property type="term" value="F:zinc ion binding"/>
    <property type="evidence" value="ECO:0007669"/>
    <property type="project" value="UniProtKB-KW"/>
</dbReference>
<feature type="compositionally biased region" description="Acidic residues" evidence="5">
    <location>
        <begin position="61"/>
        <end position="70"/>
    </location>
</feature>
<keyword evidence="8" id="KW-1185">Reference proteome</keyword>
<dbReference type="InterPro" id="IPR002893">
    <property type="entry name" value="Znf_MYND"/>
</dbReference>
<evidence type="ECO:0000256" key="2">
    <source>
        <dbReference type="ARBA" id="ARBA00022771"/>
    </source>
</evidence>
<dbReference type="PROSITE" id="PS50865">
    <property type="entry name" value="ZF_MYND_2"/>
    <property type="match status" value="1"/>
</dbReference>
<dbReference type="SUPFAM" id="SSF144232">
    <property type="entry name" value="HIT/MYND zinc finger-like"/>
    <property type="match status" value="1"/>
</dbReference>
<dbReference type="InterPro" id="IPR027974">
    <property type="entry name" value="DUF4470"/>
</dbReference>
<keyword evidence="1" id="KW-0479">Metal-binding</keyword>
<proteinExistence type="predicted"/>
<evidence type="ECO:0000256" key="1">
    <source>
        <dbReference type="ARBA" id="ARBA00022723"/>
    </source>
</evidence>
<evidence type="ECO:0000313" key="8">
    <source>
        <dbReference type="Proteomes" id="UP000284706"/>
    </source>
</evidence>
<sequence>MPKRSKDEKPLFGYNSRLLALSNQLDRLKDDQEAKRMALMDYLQESTHKFQLEEHSSSNDESGDEGDEDHDTGKAGGDHANAYVLAQRHGLAQAFDDWLLKRTLRMAKPPLEFVPCANARPDDDWHCENAGKLTCGQCKLLSYCSKDCQRSHWRYHKPSCKDPIRASEWQPGWVRESRRPDFGMDGPRIWGNIPAMDTLNLAKNELAESATPPSNLAVAYIGSADFRNVLLTINNLPPTFSGTVTILLNAPPTPATERDPLAPRSINFVRTMLTLLLLSLISDEAQATEVATHFLASAFGQRQHLFAYQRAVKEVVDAVRVFTGESRWGLEHAEGADGGKEDETKEKEKEEEGGERSIEGEIQEREYPFFLGLGKDLTGRGNGKEGMKCLISEQTYSLLQAYLRSDLLSQNADNSYKQARFGPSEDDRHERLYCRLEPPHRRAYIVFRIFGHTYPINCAKGFDSPNMCLFSPEGEWLQDDLAYPLDEWNMEDVIAKGKAHGCPPADLFGCLYFYLSSQLRTFLSHLRNPDVTLSFKFFQRDPHVLAKEIREGKYEFLGIPGDIVFDRVDFGDVADREDSQYADIGDGRGMAGVLEDWGPLLNRNNPSATILGYSANWVSKQQKSQPSPVDMQAITLQLLSKGRLDSQKMHPDLIPVWFKYFVALYDNSPAFEEYLTRQGLDEAATKAGLKRKKKHTVVPHRIGGQIGDTPNSLPHFPTDESWYWKVQVCQALLSEQFVEFGIA</sequence>
<evidence type="ECO:0000313" key="7">
    <source>
        <dbReference type="EMBL" id="PPQ96108.1"/>
    </source>
</evidence>
<organism evidence="7 8">
    <name type="scientific">Gymnopilus dilepis</name>
    <dbReference type="NCBI Taxonomy" id="231916"/>
    <lineage>
        <taxon>Eukaryota</taxon>
        <taxon>Fungi</taxon>
        <taxon>Dikarya</taxon>
        <taxon>Basidiomycota</taxon>
        <taxon>Agaricomycotina</taxon>
        <taxon>Agaricomycetes</taxon>
        <taxon>Agaricomycetidae</taxon>
        <taxon>Agaricales</taxon>
        <taxon>Agaricineae</taxon>
        <taxon>Hymenogastraceae</taxon>
        <taxon>Gymnopilus</taxon>
    </lineage>
</organism>
<evidence type="ECO:0000256" key="4">
    <source>
        <dbReference type="PROSITE-ProRule" id="PRU00134"/>
    </source>
</evidence>
<name>A0A409XZA4_9AGAR</name>